<name>A0A565BHF3_9BRAS</name>
<dbReference type="GO" id="GO:0016705">
    <property type="term" value="F:oxidoreductase activity, acting on paired donors, with incorporation or reduction of molecular oxygen"/>
    <property type="evidence" value="ECO:0007669"/>
    <property type="project" value="InterPro"/>
</dbReference>
<dbReference type="GO" id="GO:0010268">
    <property type="term" value="P:brassinosteroid homeostasis"/>
    <property type="evidence" value="ECO:0007669"/>
    <property type="project" value="TreeGrafter"/>
</dbReference>
<keyword evidence="7 8" id="KW-0408">Iron</keyword>
<evidence type="ECO:0000256" key="6">
    <source>
        <dbReference type="ARBA" id="ARBA00022989"/>
    </source>
</evidence>
<keyword evidence="9" id="KW-0503">Monooxygenase</keyword>
<evidence type="ECO:0000256" key="9">
    <source>
        <dbReference type="RuleBase" id="RU000461"/>
    </source>
</evidence>
<dbReference type="GO" id="GO:0016125">
    <property type="term" value="P:sterol metabolic process"/>
    <property type="evidence" value="ECO:0007669"/>
    <property type="project" value="TreeGrafter"/>
</dbReference>
<dbReference type="PANTHER" id="PTHR24286">
    <property type="entry name" value="CYTOCHROME P450 26"/>
    <property type="match status" value="1"/>
</dbReference>
<protein>
    <recommendedName>
        <fullName evidence="13">Cytochrome P450</fullName>
    </recommendedName>
</protein>
<dbReference type="PRINTS" id="PR00465">
    <property type="entry name" value="EP450IV"/>
</dbReference>
<evidence type="ECO:0000256" key="10">
    <source>
        <dbReference type="SAM" id="Phobius"/>
    </source>
</evidence>
<gene>
    <name evidence="11" type="ORF">ANE_LOCUS11520</name>
</gene>
<comment type="caution">
    <text evidence="11">The sequence shown here is derived from an EMBL/GenBank/DDBJ whole genome shotgun (WGS) entry which is preliminary data.</text>
</comment>
<dbReference type="Pfam" id="PF00067">
    <property type="entry name" value="p450"/>
    <property type="match status" value="1"/>
</dbReference>
<keyword evidence="6 10" id="KW-1133">Transmembrane helix</keyword>
<comment type="similarity">
    <text evidence="2 9">Belongs to the cytochrome P450 family.</text>
</comment>
<keyword evidence="10" id="KW-0472">Membrane</keyword>
<keyword evidence="4 10" id="KW-0812">Transmembrane</keyword>
<comment type="cofactor">
    <cofactor evidence="8">
        <name>heme</name>
        <dbReference type="ChEBI" id="CHEBI:30413"/>
    </cofactor>
</comment>
<evidence type="ECO:0000313" key="11">
    <source>
        <dbReference type="EMBL" id="VVB01076.1"/>
    </source>
</evidence>
<feature type="binding site" description="axial binding residue" evidence="8">
    <location>
        <position position="421"/>
    </location>
    <ligand>
        <name>heme</name>
        <dbReference type="ChEBI" id="CHEBI:30413"/>
    </ligand>
    <ligandPart>
        <name>Fe</name>
        <dbReference type="ChEBI" id="CHEBI:18248"/>
    </ligandPart>
</feature>
<dbReference type="PANTHER" id="PTHR24286:SF204">
    <property type="entry name" value="CYTOCHROME P450 FAMILY PROTEIN-RELATED"/>
    <property type="match status" value="1"/>
</dbReference>
<dbReference type="InterPro" id="IPR017972">
    <property type="entry name" value="Cyt_P450_CS"/>
</dbReference>
<dbReference type="FunFam" id="1.10.630.10:FF:000123">
    <property type="entry name" value="Cytochrome P450, family 702, subfamily A, polypeptide 2"/>
    <property type="match status" value="1"/>
</dbReference>
<keyword evidence="12" id="KW-1185">Reference proteome</keyword>
<proteinExistence type="inferred from homology"/>
<organism evidence="11 12">
    <name type="scientific">Arabis nemorensis</name>
    <dbReference type="NCBI Taxonomy" id="586526"/>
    <lineage>
        <taxon>Eukaryota</taxon>
        <taxon>Viridiplantae</taxon>
        <taxon>Streptophyta</taxon>
        <taxon>Embryophyta</taxon>
        <taxon>Tracheophyta</taxon>
        <taxon>Spermatophyta</taxon>
        <taxon>Magnoliopsida</taxon>
        <taxon>eudicotyledons</taxon>
        <taxon>Gunneridae</taxon>
        <taxon>Pentapetalae</taxon>
        <taxon>rosids</taxon>
        <taxon>malvids</taxon>
        <taxon>Brassicales</taxon>
        <taxon>Brassicaceae</taxon>
        <taxon>Arabideae</taxon>
        <taxon>Arabis</taxon>
    </lineage>
</organism>
<dbReference type="AlphaFoldDB" id="A0A565BHF3"/>
<dbReference type="OrthoDB" id="2789670at2759"/>
<dbReference type="GO" id="GO:0020037">
    <property type="term" value="F:heme binding"/>
    <property type="evidence" value="ECO:0007669"/>
    <property type="project" value="InterPro"/>
</dbReference>
<dbReference type="GO" id="GO:0016132">
    <property type="term" value="P:brassinosteroid biosynthetic process"/>
    <property type="evidence" value="ECO:0007669"/>
    <property type="project" value="TreeGrafter"/>
</dbReference>
<keyword evidence="9" id="KW-0560">Oxidoreductase</keyword>
<evidence type="ECO:0000256" key="4">
    <source>
        <dbReference type="ARBA" id="ARBA00022692"/>
    </source>
</evidence>
<evidence type="ECO:0008006" key="13">
    <source>
        <dbReference type="Google" id="ProtNLM"/>
    </source>
</evidence>
<keyword evidence="3 8" id="KW-0349">Heme</keyword>
<evidence type="ECO:0000256" key="5">
    <source>
        <dbReference type="ARBA" id="ARBA00022723"/>
    </source>
</evidence>
<dbReference type="Gene3D" id="1.10.630.10">
    <property type="entry name" value="Cytochrome P450"/>
    <property type="match status" value="1"/>
</dbReference>
<dbReference type="SUPFAM" id="SSF48264">
    <property type="entry name" value="Cytochrome P450"/>
    <property type="match status" value="1"/>
</dbReference>
<dbReference type="PROSITE" id="PS00086">
    <property type="entry name" value="CYTOCHROME_P450"/>
    <property type="match status" value="1"/>
</dbReference>
<dbReference type="InterPro" id="IPR036396">
    <property type="entry name" value="Cyt_P450_sf"/>
</dbReference>
<evidence type="ECO:0000256" key="8">
    <source>
        <dbReference type="PIRSR" id="PIRSR602403-1"/>
    </source>
</evidence>
<dbReference type="GO" id="GO:0016020">
    <property type="term" value="C:membrane"/>
    <property type="evidence" value="ECO:0007669"/>
    <property type="project" value="UniProtKB-SubCell"/>
</dbReference>
<dbReference type="GO" id="GO:0004497">
    <property type="term" value="F:monooxygenase activity"/>
    <property type="evidence" value="ECO:0007669"/>
    <property type="project" value="UniProtKB-KW"/>
</dbReference>
<sequence>MVEVYKLWTLIVSLIVLKLCHWIYQWSNPKCNGKLPPGSMGFPIIGETFEYMKPHDAIQFSTFLKERTLRHGPLFRTSLFGGKVIISMDNELNMEIAKTNYVPGLTKSITRLFGNNNLFLQNKEAHKHARNLTFQLLGSQGLKLRILEDIDHLARKYMEEGARNGYLDVKETASTILIECLSKKVMGEMEQEAARELAHCWRFFPSGWFRFPFNIPGTGVYKMVQARKRMMKLLKETVLKKIESGEEFGEFFKIIFGEMEGGKEKMSIENAIEYIYTFFLVANETTPRIVATIVKIISENPKVMEELRREHAEIVGLKTEKEAGLTWEDYKSMTFTQMVINESLRITTTVPTVLRIPEHDIKAGDYTIPAGWTFMGYPSVHYNPEKYDDPFVFNPWRWTGKDLGAIVSKNYIPFGAGPRLCVGADFAKLLMTIFIHHLSRYRWSMKAETTVIRRYMLTFPHGCDVQISEDTKVEDNSLAGY</sequence>
<dbReference type="Proteomes" id="UP000489600">
    <property type="component" value="Unassembled WGS sequence"/>
</dbReference>
<evidence type="ECO:0000256" key="7">
    <source>
        <dbReference type="ARBA" id="ARBA00023004"/>
    </source>
</evidence>
<feature type="transmembrane region" description="Helical" evidence="10">
    <location>
        <begin position="7"/>
        <end position="24"/>
    </location>
</feature>
<dbReference type="GO" id="GO:0005506">
    <property type="term" value="F:iron ion binding"/>
    <property type="evidence" value="ECO:0007669"/>
    <property type="project" value="InterPro"/>
</dbReference>
<accession>A0A565BHF3</accession>
<evidence type="ECO:0000256" key="2">
    <source>
        <dbReference type="ARBA" id="ARBA00010617"/>
    </source>
</evidence>
<dbReference type="EMBL" id="CABITT030000004">
    <property type="protein sequence ID" value="VVB01076.1"/>
    <property type="molecule type" value="Genomic_DNA"/>
</dbReference>
<evidence type="ECO:0000313" key="12">
    <source>
        <dbReference type="Proteomes" id="UP000489600"/>
    </source>
</evidence>
<dbReference type="CDD" id="cd11043">
    <property type="entry name" value="CYP90-like"/>
    <property type="match status" value="1"/>
</dbReference>
<keyword evidence="5 8" id="KW-0479">Metal-binding</keyword>
<dbReference type="InterPro" id="IPR002403">
    <property type="entry name" value="Cyt_P450_E_grp-IV"/>
</dbReference>
<evidence type="ECO:0000256" key="1">
    <source>
        <dbReference type="ARBA" id="ARBA00004167"/>
    </source>
</evidence>
<evidence type="ECO:0000256" key="3">
    <source>
        <dbReference type="ARBA" id="ARBA00022617"/>
    </source>
</evidence>
<reference evidence="11" key="1">
    <citation type="submission" date="2019-07" db="EMBL/GenBank/DDBJ databases">
        <authorList>
            <person name="Dittberner H."/>
        </authorList>
    </citation>
    <scope>NUCLEOTIDE SEQUENCE [LARGE SCALE GENOMIC DNA]</scope>
</reference>
<comment type="subcellular location">
    <subcellularLocation>
        <location evidence="1">Membrane</location>
        <topology evidence="1">Single-pass membrane protein</topology>
    </subcellularLocation>
</comment>
<dbReference type="PRINTS" id="PR00385">
    <property type="entry name" value="P450"/>
</dbReference>
<dbReference type="InterPro" id="IPR001128">
    <property type="entry name" value="Cyt_P450"/>
</dbReference>